<dbReference type="Proteomes" id="UP000799302">
    <property type="component" value="Unassembled WGS sequence"/>
</dbReference>
<dbReference type="InterPro" id="IPR024630">
    <property type="entry name" value="Stc1"/>
</dbReference>
<protein>
    <recommendedName>
        <fullName evidence="2">Stc1 domain-containing protein</fullName>
    </recommendedName>
</protein>
<dbReference type="EMBL" id="MU004243">
    <property type="protein sequence ID" value="KAF2664183.1"/>
    <property type="molecule type" value="Genomic_DNA"/>
</dbReference>
<feature type="compositionally biased region" description="Low complexity" evidence="1">
    <location>
        <begin position="223"/>
        <end position="235"/>
    </location>
</feature>
<dbReference type="Pfam" id="PF12898">
    <property type="entry name" value="Stc1"/>
    <property type="match status" value="1"/>
</dbReference>
<dbReference type="OrthoDB" id="3514033at2759"/>
<evidence type="ECO:0000256" key="1">
    <source>
        <dbReference type="SAM" id="MobiDB-lite"/>
    </source>
</evidence>
<sequence length="280" mass="31169">MTRAQQALLGGYRGYIRCLECTTAENQANRFLECVQCELTKCKDEFSNNAKKDPDNAKCKLCKWIEEHEWERDTRMGALKAESWRFEDDTQDNGSQGDDASSIITQTQSQQDSMTTNPYATPSDSQYATPSETETDTQAELASNTAASNTKTSKSWATVATASSEQASKADKSRLKNMFGPDSDAEDENQPGDEVKAAPSTYTTRSGKVIDEDAVANKWNNITTKSSRTRTTAPRRAPPPPAKSKWGKNPAYHPMDAYIEEYVADKVRKTNLNEDDENEN</sequence>
<feature type="compositionally biased region" description="Low complexity" evidence="1">
    <location>
        <begin position="106"/>
        <end position="116"/>
    </location>
</feature>
<evidence type="ECO:0000259" key="2">
    <source>
        <dbReference type="Pfam" id="PF12898"/>
    </source>
</evidence>
<feature type="compositionally biased region" description="Polar residues" evidence="1">
    <location>
        <begin position="117"/>
        <end position="167"/>
    </location>
</feature>
<organism evidence="3 4">
    <name type="scientific">Microthyrium microscopicum</name>
    <dbReference type="NCBI Taxonomy" id="703497"/>
    <lineage>
        <taxon>Eukaryota</taxon>
        <taxon>Fungi</taxon>
        <taxon>Dikarya</taxon>
        <taxon>Ascomycota</taxon>
        <taxon>Pezizomycotina</taxon>
        <taxon>Dothideomycetes</taxon>
        <taxon>Dothideomycetes incertae sedis</taxon>
        <taxon>Microthyriales</taxon>
        <taxon>Microthyriaceae</taxon>
        <taxon>Microthyrium</taxon>
    </lineage>
</organism>
<feature type="domain" description="Stc1" evidence="2">
    <location>
        <begin position="13"/>
        <end position="62"/>
    </location>
</feature>
<evidence type="ECO:0000313" key="3">
    <source>
        <dbReference type="EMBL" id="KAF2664183.1"/>
    </source>
</evidence>
<proteinExistence type="predicted"/>
<keyword evidence="4" id="KW-1185">Reference proteome</keyword>
<name>A0A6A6TYW1_9PEZI</name>
<accession>A0A6A6TYW1</accession>
<evidence type="ECO:0000313" key="4">
    <source>
        <dbReference type="Proteomes" id="UP000799302"/>
    </source>
</evidence>
<reference evidence="3" key="1">
    <citation type="journal article" date="2020" name="Stud. Mycol.">
        <title>101 Dothideomycetes genomes: a test case for predicting lifestyles and emergence of pathogens.</title>
        <authorList>
            <person name="Haridas S."/>
            <person name="Albert R."/>
            <person name="Binder M."/>
            <person name="Bloem J."/>
            <person name="Labutti K."/>
            <person name="Salamov A."/>
            <person name="Andreopoulos B."/>
            <person name="Baker S."/>
            <person name="Barry K."/>
            <person name="Bills G."/>
            <person name="Bluhm B."/>
            <person name="Cannon C."/>
            <person name="Castanera R."/>
            <person name="Culley D."/>
            <person name="Daum C."/>
            <person name="Ezra D."/>
            <person name="Gonzalez J."/>
            <person name="Henrissat B."/>
            <person name="Kuo A."/>
            <person name="Liang C."/>
            <person name="Lipzen A."/>
            <person name="Lutzoni F."/>
            <person name="Magnuson J."/>
            <person name="Mondo S."/>
            <person name="Nolan M."/>
            <person name="Ohm R."/>
            <person name="Pangilinan J."/>
            <person name="Park H.-J."/>
            <person name="Ramirez L."/>
            <person name="Alfaro M."/>
            <person name="Sun H."/>
            <person name="Tritt A."/>
            <person name="Yoshinaga Y."/>
            <person name="Zwiers L.-H."/>
            <person name="Turgeon B."/>
            <person name="Goodwin S."/>
            <person name="Spatafora J."/>
            <person name="Crous P."/>
            <person name="Grigoriev I."/>
        </authorList>
    </citation>
    <scope>NUCLEOTIDE SEQUENCE</scope>
    <source>
        <strain evidence="3">CBS 115976</strain>
    </source>
</reference>
<dbReference type="AlphaFoldDB" id="A0A6A6TYW1"/>
<feature type="region of interest" description="Disordered" evidence="1">
    <location>
        <begin position="106"/>
        <end position="252"/>
    </location>
</feature>
<gene>
    <name evidence="3" type="ORF">BT63DRAFT_102958</name>
</gene>